<proteinExistence type="predicted"/>
<dbReference type="OrthoDB" id="10010741at2759"/>
<evidence type="ECO:0000313" key="2">
    <source>
        <dbReference type="EMBL" id="CAF1464859.1"/>
    </source>
</evidence>
<dbReference type="AlphaFoldDB" id="A0A815QPH3"/>
<dbReference type="InterPro" id="IPR036415">
    <property type="entry name" value="Lamin_tail_dom_sf"/>
</dbReference>
<comment type="caution">
    <text evidence="2">The sequence shown here is derived from an EMBL/GenBank/DDBJ whole genome shotgun (WGS) entry which is preliminary data.</text>
</comment>
<dbReference type="EMBL" id="CAJOBC010085679">
    <property type="protein sequence ID" value="CAF4334286.1"/>
    <property type="molecule type" value="Genomic_DNA"/>
</dbReference>
<evidence type="ECO:0000313" key="1">
    <source>
        <dbReference type="EMBL" id="CAF0851142.1"/>
    </source>
</evidence>
<organism evidence="2 5">
    <name type="scientific">Didymodactylos carnosus</name>
    <dbReference type="NCBI Taxonomy" id="1234261"/>
    <lineage>
        <taxon>Eukaryota</taxon>
        <taxon>Metazoa</taxon>
        <taxon>Spiralia</taxon>
        <taxon>Gnathifera</taxon>
        <taxon>Rotifera</taxon>
        <taxon>Eurotatoria</taxon>
        <taxon>Bdelloidea</taxon>
        <taxon>Philodinida</taxon>
        <taxon>Philodinidae</taxon>
        <taxon>Didymodactylos</taxon>
    </lineage>
</organism>
<protein>
    <submittedName>
        <fullName evidence="2">Uncharacterized protein</fullName>
    </submittedName>
</protein>
<dbReference type="SUPFAM" id="SSF74853">
    <property type="entry name" value="Lamin A/C globular tail domain"/>
    <property type="match status" value="2"/>
</dbReference>
<accession>A0A815QPH3</accession>
<evidence type="ECO:0000313" key="5">
    <source>
        <dbReference type="Proteomes" id="UP000663829"/>
    </source>
</evidence>
<keyword evidence="5" id="KW-1185">Reference proteome</keyword>
<name>A0A815QPH3_9BILA</name>
<dbReference type="Proteomes" id="UP000677228">
    <property type="component" value="Unassembled WGS sequence"/>
</dbReference>
<gene>
    <name evidence="2" type="ORF">GPM918_LOCUS35229</name>
    <name evidence="1" type="ORF">OVA965_LOCUS7149</name>
    <name evidence="4" type="ORF">SRO942_LOCUS35948</name>
    <name evidence="3" type="ORF">TMI583_LOCUS7145</name>
</gene>
<dbReference type="Proteomes" id="UP000682733">
    <property type="component" value="Unassembled WGS sequence"/>
</dbReference>
<dbReference type="Gene3D" id="2.60.40.1260">
    <property type="entry name" value="Lamin Tail domain"/>
    <property type="match status" value="1"/>
</dbReference>
<reference evidence="2" key="1">
    <citation type="submission" date="2021-02" db="EMBL/GenBank/DDBJ databases">
        <authorList>
            <person name="Nowell W R."/>
        </authorList>
    </citation>
    <scope>NUCLEOTIDE SEQUENCE</scope>
</reference>
<dbReference type="EMBL" id="CAJOBA010002240">
    <property type="protein sequence ID" value="CAF3636360.1"/>
    <property type="molecule type" value="Genomic_DNA"/>
</dbReference>
<dbReference type="Proteomes" id="UP000663829">
    <property type="component" value="Unassembled WGS sequence"/>
</dbReference>
<sequence length="335" mass="38677">MFTVSDNNSMSSVSSRYSGNCNNNVLTKKYLRILDIDFNGQFIRLINKSHGRSIDLSDLTLRQYPIQRASTPKSSVITQLTLPTIGGNSKTSATLPIIIEEEQQNLEDIEPINDLPTLNEYTFPSNSTAALQGGHVVTIWSNSFHTPQRDSHPWVYIAENVNKWETKEDMRTALETTKGKVIHEYVPCIHNELTDVPYLYKNSSRKFDNLSILPMLRENNKYKYEISPYCFTIDNSTHPYYLGRKKHRITPQTNPCYYNRQSSPNLYRSITNASYLKQSIITERKMHSTGQKDDGSSSDRKIEYYFNMFRPLKTDITLPYSNNSVYVGYRNKQTV</sequence>
<dbReference type="EMBL" id="CAJNOQ010020213">
    <property type="protein sequence ID" value="CAF1464859.1"/>
    <property type="molecule type" value="Genomic_DNA"/>
</dbReference>
<evidence type="ECO:0000313" key="3">
    <source>
        <dbReference type="EMBL" id="CAF3636360.1"/>
    </source>
</evidence>
<dbReference type="Proteomes" id="UP000681722">
    <property type="component" value="Unassembled WGS sequence"/>
</dbReference>
<evidence type="ECO:0000313" key="4">
    <source>
        <dbReference type="EMBL" id="CAF4334286.1"/>
    </source>
</evidence>
<dbReference type="EMBL" id="CAJNOK010002240">
    <property type="protein sequence ID" value="CAF0851142.1"/>
    <property type="molecule type" value="Genomic_DNA"/>
</dbReference>